<feature type="domain" description="UPF0033" evidence="1">
    <location>
        <begin position="6"/>
        <end position="71"/>
    </location>
</feature>
<dbReference type="InterPro" id="IPR001455">
    <property type="entry name" value="TusA-like"/>
</dbReference>
<dbReference type="Gene3D" id="3.30.110.40">
    <property type="entry name" value="TusA-like domain"/>
    <property type="match status" value="1"/>
</dbReference>
<dbReference type="CDD" id="cd00291">
    <property type="entry name" value="SirA_YedF_YeeD"/>
    <property type="match status" value="1"/>
</dbReference>
<dbReference type="SUPFAM" id="SSF64307">
    <property type="entry name" value="SirA-like"/>
    <property type="match status" value="1"/>
</dbReference>
<organism evidence="2 3">
    <name type="scientific">Vibrio astriarenae</name>
    <dbReference type="NCBI Taxonomy" id="1481923"/>
    <lineage>
        <taxon>Bacteria</taxon>
        <taxon>Pseudomonadati</taxon>
        <taxon>Pseudomonadota</taxon>
        <taxon>Gammaproteobacteria</taxon>
        <taxon>Vibrionales</taxon>
        <taxon>Vibrionaceae</taxon>
        <taxon>Vibrio</taxon>
    </lineage>
</organism>
<dbReference type="RefSeq" id="WP_164647670.1">
    <property type="nucleotide sequence ID" value="NZ_CP047475.1"/>
</dbReference>
<dbReference type="KEGG" id="vas:GT360_04265"/>
<accession>A0A7Z2T1V2</accession>
<dbReference type="EMBL" id="CP047475">
    <property type="protein sequence ID" value="QIA62775.1"/>
    <property type="molecule type" value="Genomic_DNA"/>
</dbReference>
<keyword evidence="3" id="KW-1185">Reference proteome</keyword>
<dbReference type="Proteomes" id="UP000464262">
    <property type="component" value="Chromosome 1"/>
</dbReference>
<evidence type="ECO:0000259" key="1">
    <source>
        <dbReference type="Pfam" id="PF01206"/>
    </source>
</evidence>
<reference evidence="2 3" key="1">
    <citation type="submission" date="2020-01" db="EMBL/GenBank/DDBJ databases">
        <title>Whole genome and functional gene identification of agarase of Vibrio HN897.</title>
        <authorList>
            <person name="Liu Y."/>
            <person name="Zhao Z."/>
        </authorList>
    </citation>
    <scope>NUCLEOTIDE SEQUENCE [LARGE SCALE GENOMIC DNA]</scope>
    <source>
        <strain evidence="2 3">HN897</strain>
    </source>
</reference>
<evidence type="ECO:0000313" key="3">
    <source>
        <dbReference type="Proteomes" id="UP000464262"/>
    </source>
</evidence>
<name>A0A7Z2T1V2_9VIBR</name>
<dbReference type="AlphaFoldDB" id="A0A7Z2T1V2"/>
<dbReference type="GO" id="GO:0016740">
    <property type="term" value="F:transferase activity"/>
    <property type="evidence" value="ECO:0007669"/>
    <property type="project" value="UniProtKB-KW"/>
</dbReference>
<sequence length="74" mass="8468">MADNLLDLRSERCPMALLLAKRFIKKHTSNTMIGILVQDKSSCHDIERYIKAQGFAYSIEHDEGECLISLKKDN</sequence>
<evidence type="ECO:0000313" key="2">
    <source>
        <dbReference type="EMBL" id="QIA62775.1"/>
    </source>
</evidence>
<protein>
    <submittedName>
        <fullName evidence="2">Sulfurtransferase TusA family protein</fullName>
    </submittedName>
</protein>
<keyword evidence="2" id="KW-0808">Transferase</keyword>
<dbReference type="Pfam" id="PF01206">
    <property type="entry name" value="TusA"/>
    <property type="match status" value="1"/>
</dbReference>
<proteinExistence type="predicted"/>
<dbReference type="InterPro" id="IPR036868">
    <property type="entry name" value="TusA-like_sf"/>
</dbReference>
<gene>
    <name evidence="2" type="ORF">GT360_04265</name>
</gene>